<dbReference type="EMBL" id="KV425974">
    <property type="protein sequence ID" value="KZV94361.1"/>
    <property type="molecule type" value="Genomic_DNA"/>
</dbReference>
<proteinExistence type="predicted"/>
<protein>
    <recommendedName>
        <fullName evidence="1">F-box domain-containing protein</fullName>
    </recommendedName>
</protein>
<feature type="domain" description="F-box" evidence="1">
    <location>
        <begin position="59"/>
        <end position="106"/>
    </location>
</feature>
<organism evidence="2 3">
    <name type="scientific">Exidia glandulosa HHB12029</name>
    <dbReference type="NCBI Taxonomy" id="1314781"/>
    <lineage>
        <taxon>Eukaryota</taxon>
        <taxon>Fungi</taxon>
        <taxon>Dikarya</taxon>
        <taxon>Basidiomycota</taxon>
        <taxon>Agaricomycotina</taxon>
        <taxon>Agaricomycetes</taxon>
        <taxon>Auriculariales</taxon>
        <taxon>Exidiaceae</taxon>
        <taxon>Exidia</taxon>
    </lineage>
</organism>
<evidence type="ECO:0000313" key="2">
    <source>
        <dbReference type="EMBL" id="KZV94361.1"/>
    </source>
</evidence>
<reference evidence="2 3" key="1">
    <citation type="journal article" date="2016" name="Mol. Biol. Evol.">
        <title>Comparative Genomics of Early-Diverging Mushroom-Forming Fungi Provides Insights into the Origins of Lignocellulose Decay Capabilities.</title>
        <authorList>
            <person name="Nagy L.G."/>
            <person name="Riley R."/>
            <person name="Tritt A."/>
            <person name="Adam C."/>
            <person name="Daum C."/>
            <person name="Floudas D."/>
            <person name="Sun H."/>
            <person name="Yadav J.S."/>
            <person name="Pangilinan J."/>
            <person name="Larsson K.H."/>
            <person name="Matsuura K."/>
            <person name="Barry K."/>
            <person name="Labutti K."/>
            <person name="Kuo R."/>
            <person name="Ohm R.A."/>
            <person name="Bhattacharya S.S."/>
            <person name="Shirouzu T."/>
            <person name="Yoshinaga Y."/>
            <person name="Martin F.M."/>
            <person name="Grigoriev I.V."/>
            <person name="Hibbett D.S."/>
        </authorList>
    </citation>
    <scope>NUCLEOTIDE SEQUENCE [LARGE SCALE GENOMIC DNA]</scope>
    <source>
        <strain evidence="2 3">HHB12029</strain>
    </source>
</reference>
<dbReference type="Proteomes" id="UP000077266">
    <property type="component" value="Unassembled WGS sequence"/>
</dbReference>
<gene>
    <name evidence="2" type="ORF">EXIGLDRAFT_748677</name>
</gene>
<evidence type="ECO:0000313" key="3">
    <source>
        <dbReference type="Proteomes" id="UP000077266"/>
    </source>
</evidence>
<name>A0A165J5K9_EXIGL</name>
<dbReference type="InParanoid" id="A0A165J5K9"/>
<dbReference type="InterPro" id="IPR001810">
    <property type="entry name" value="F-box_dom"/>
</dbReference>
<accession>A0A165J5K9</accession>
<dbReference type="Gene3D" id="3.80.10.10">
    <property type="entry name" value="Ribonuclease Inhibitor"/>
    <property type="match status" value="1"/>
</dbReference>
<evidence type="ECO:0000259" key="1">
    <source>
        <dbReference type="PROSITE" id="PS50181"/>
    </source>
</evidence>
<dbReference type="AlphaFoldDB" id="A0A165J5K9"/>
<dbReference type="PROSITE" id="PS50181">
    <property type="entry name" value="FBOX"/>
    <property type="match status" value="1"/>
</dbReference>
<keyword evidence="3" id="KW-1185">Reference proteome</keyword>
<sequence>MSDSNLIHRLDDDTAAAVEVSILPSRIYRRQSSEPSAQNRVTRELLRALRLRARQVNAANTITQLPTDVVRRLLGYLGLTDRLALSHSCYNLHRLAFGIPHAWNSVHCDFAHSYVAPTRSHHDVDPRATIDVDIPPPSHPLRRVSWILARSTPLPVRLNLQTAFSEELLGIIAMYLPQLEVLELKLFSWDVFLYRNKYHCMPYRPGPSDVGRLLIALSAPAPHLRVLRLDAAYPWDGSVAAGFPPLRADTFNAFCPQLRMFTLRITSYPIIDNPAFASLTYLDYAVPTPSQMSALELDDLLSFLPKLETLGLTVKNFIGDPVELGTKKLATTSLKRVALDVSGPIDGTHHFAVIGSVMDDYADYFIANRVVDFAFVSANTFASPTRLLDTRLFRRVEIRDGAAFVCLDNGVAAHTFDQAAWHALVMSQSHSRLTTLAIGTYRIRDVFLQNPLFTCVPLLEDLCILVSFCSECSTSVRFVSPLSGDWPQPWHCPALRRVSIMRPKDMPTDREDRCTSMCAVSVQDIRAFLQNFSHLHSTRLERLSVSGIRLFGGDITDLEDLAEDLVVDFQSDVFTLRCLPGSLAQYWETAGPAGIFSQEETRWDYRSDSVEPYLDTETVQWSEAPSLIPVPVFPF</sequence>
<dbReference type="InterPro" id="IPR032675">
    <property type="entry name" value="LRR_dom_sf"/>
</dbReference>